<dbReference type="RefSeq" id="WP_058933553.1">
    <property type="nucleotide sequence ID" value="NZ_CP013729.1"/>
</dbReference>
<gene>
    <name evidence="1" type="ORF">RD2015_501</name>
</gene>
<protein>
    <submittedName>
        <fullName evidence="1">Uncharacterized protein</fullName>
    </submittedName>
</protein>
<organism evidence="1 2">
    <name type="scientific">Roseateles depolymerans</name>
    <dbReference type="NCBI Taxonomy" id="76731"/>
    <lineage>
        <taxon>Bacteria</taxon>
        <taxon>Pseudomonadati</taxon>
        <taxon>Pseudomonadota</taxon>
        <taxon>Betaproteobacteria</taxon>
        <taxon>Burkholderiales</taxon>
        <taxon>Sphaerotilaceae</taxon>
        <taxon>Roseateles</taxon>
    </lineage>
</organism>
<evidence type="ECO:0000313" key="1">
    <source>
        <dbReference type="EMBL" id="ALV05002.1"/>
    </source>
</evidence>
<dbReference type="AlphaFoldDB" id="A0A0U3ML23"/>
<evidence type="ECO:0000313" key="2">
    <source>
        <dbReference type="Proteomes" id="UP000060699"/>
    </source>
</evidence>
<accession>A0A0U3ML23</accession>
<dbReference type="Proteomes" id="UP000060699">
    <property type="component" value="Chromosome"/>
</dbReference>
<name>A0A0U3ML23_9BURK</name>
<dbReference type="KEGG" id="rdp:RD2015_501"/>
<dbReference type="OrthoDB" id="8908057at2"/>
<proteinExistence type="predicted"/>
<reference evidence="1 2" key="1">
    <citation type="submission" date="2015-12" db="EMBL/GenBank/DDBJ databases">
        <title>Complete genome of Roseateles depolymerans KCTC 42856.</title>
        <authorList>
            <person name="Kim K.M."/>
        </authorList>
    </citation>
    <scope>NUCLEOTIDE SEQUENCE [LARGE SCALE GENOMIC DNA]</scope>
    <source>
        <strain evidence="1 2">KCTC 42856</strain>
    </source>
</reference>
<sequence length="89" mass="9356">MLKRYYAHRDKDIFITAGSARDLAPGSFGVCAIGGGAEGWSVVHVGPEGDVADLGGEYYFATAEEALAFAREIIDLLIDGGEPEGLHGD</sequence>
<dbReference type="EMBL" id="CP013729">
    <property type="protein sequence ID" value="ALV05002.1"/>
    <property type="molecule type" value="Genomic_DNA"/>
</dbReference>
<keyword evidence="2" id="KW-1185">Reference proteome</keyword>